<dbReference type="EMBL" id="KL142367">
    <property type="protein sequence ID" value="KDR85592.1"/>
    <property type="molecule type" value="Genomic_DNA"/>
</dbReference>
<dbReference type="Proteomes" id="UP000027222">
    <property type="component" value="Unassembled WGS sequence"/>
</dbReference>
<reference evidence="2" key="1">
    <citation type="journal article" date="2014" name="Proc. Natl. Acad. Sci. U.S.A.">
        <title>Extensive sampling of basidiomycete genomes demonstrates inadequacy of the white-rot/brown-rot paradigm for wood decay fungi.</title>
        <authorList>
            <person name="Riley R."/>
            <person name="Salamov A.A."/>
            <person name="Brown D.W."/>
            <person name="Nagy L.G."/>
            <person name="Floudas D."/>
            <person name="Held B.W."/>
            <person name="Levasseur A."/>
            <person name="Lombard V."/>
            <person name="Morin E."/>
            <person name="Otillar R."/>
            <person name="Lindquist E.A."/>
            <person name="Sun H."/>
            <person name="LaButti K.M."/>
            <person name="Schmutz J."/>
            <person name="Jabbour D."/>
            <person name="Luo H."/>
            <person name="Baker S.E."/>
            <person name="Pisabarro A.G."/>
            <person name="Walton J.D."/>
            <person name="Blanchette R.A."/>
            <person name="Henrissat B."/>
            <person name="Martin F."/>
            <person name="Cullen D."/>
            <person name="Hibbett D.S."/>
            <person name="Grigoriev I.V."/>
        </authorList>
    </citation>
    <scope>NUCLEOTIDE SEQUENCE [LARGE SCALE GENOMIC DNA]</scope>
    <source>
        <strain evidence="2">CBS 339.88</strain>
    </source>
</reference>
<dbReference type="Gene3D" id="3.30.460.40">
    <property type="match status" value="1"/>
</dbReference>
<protein>
    <submittedName>
        <fullName evidence="1">Uncharacterized protein</fullName>
    </submittedName>
</protein>
<name>A0A067TTE0_GALM3</name>
<dbReference type="InterPro" id="IPR043519">
    <property type="entry name" value="NT_sf"/>
</dbReference>
<evidence type="ECO:0000313" key="1">
    <source>
        <dbReference type="EMBL" id="KDR85592.1"/>
    </source>
</evidence>
<dbReference type="SUPFAM" id="SSF81301">
    <property type="entry name" value="Nucleotidyltransferase"/>
    <property type="match status" value="1"/>
</dbReference>
<gene>
    <name evidence="1" type="ORF">GALMADRAFT_108875</name>
</gene>
<proteinExistence type="predicted"/>
<dbReference type="AlphaFoldDB" id="A0A067TTE0"/>
<accession>A0A067TTE0</accession>
<evidence type="ECO:0000313" key="2">
    <source>
        <dbReference type="Proteomes" id="UP000027222"/>
    </source>
</evidence>
<dbReference type="OrthoDB" id="3051727at2759"/>
<sequence length="228" mass="25031">MSTCQSSALSINDIRSTAQAAISILAAAGIVSCLVGSAAGSEHGISRTPNDVDILALSETMTQAELKSLLVSKCPRFSLSKPESNLHASYSILKYSIPAPQLMFCHVDIFLPGMIHLPPIPHDRIVYSSQTSLPVMPFFPILLHKVQAWIAHRDSPKERARIKQSNDVQDIRELLKIAVSAHNVKLGEQTWLPPWFLQEAAEGVSEYITSHPETADSWTKVGFFVDNS</sequence>
<keyword evidence="2" id="KW-1185">Reference proteome</keyword>
<dbReference type="HOGENOM" id="CLU_047728_0_0_1"/>
<organism evidence="1 2">
    <name type="scientific">Galerina marginata (strain CBS 339.88)</name>
    <dbReference type="NCBI Taxonomy" id="685588"/>
    <lineage>
        <taxon>Eukaryota</taxon>
        <taxon>Fungi</taxon>
        <taxon>Dikarya</taxon>
        <taxon>Basidiomycota</taxon>
        <taxon>Agaricomycotina</taxon>
        <taxon>Agaricomycetes</taxon>
        <taxon>Agaricomycetidae</taxon>
        <taxon>Agaricales</taxon>
        <taxon>Agaricineae</taxon>
        <taxon>Strophariaceae</taxon>
        <taxon>Galerina</taxon>
    </lineage>
</organism>